<feature type="region of interest" description="Disordered" evidence="4">
    <location>
        <begin position="74"/>
        <end position="136"/>
    </location>
</feature>
<dbReference type="InterPro" id="IPR016039">
    <property type="entry name" value="Thiolase-like"/>
</dbReference>
<dbReference type="InterPro" id="IPR012328">
    <property type="entry name" value="Chalcone/stilbene_synt_C"/>
</dbReference>
<organism evidence="7 8">
    <name type="scientific">Kocuria marina subsp. indica</name>
    <dbReference type="NCBI Taxonomy" id="1049583"/>
    <lineage>
        <taxon>Bacteria</taxon>
        <taxon>Bacillati</taxon>
        <taxon>Actinomycetota</taxon>
        <taxon>Actinomycetes</taxon>
        <taxon>Micrococcales</taxon>
        <taxon>Micrococcaceae</taxon>
        <taxon>Kocuria</taxon>
    </lineage>
</organism>
<dbReference type="RefSeq" id="WP_162228780.1">
    <property type="nucleotide sequence ID" value="NZ_WMHZ01000003.1"/>
</dbReference>
<feature type="domain" description="Chalcone/stilbene synthase N-terminal" evidence="5">
    <location>
        <begin position="127"/>
        <end position="270"/>
    </location>
</feature>
<gene>
    <name evidence="7" type="ORF">GKZ75_03350</name>
</gene>
<protein>
    <submittedName>
        <fullName evidence="7">Type III polyketide synthase</fullName>
    </submittedName>
</protein>
<evidence type="ECO:0000259" key="5">
    <source>
        <dbReference type="Pfam" id="PF00195"/>
    </source>
</evidence>
<feature type="compositionally biased region" description="Basic and acidic residues" evidence="4">
    <location>
        <begin position="105"/>
        <end position="115"/>
    </location>
</feature>
<dbReference type="Gene3D" id="3.40.47.10">
    <property type="match status" value="2"/>
</dbReference>
<comment type="similarity">
    <text evidence="1">Belongs to the thiolase-like superfamily. Chalcone/stilbene synthases family.</text>
</comment>
<feature type="domain" description="Chalcone/stilbene synthase C-terminal" evidence="6">
    <location>
        <begin position="286"/>
        <end position="418"/>
    </location>
</feature>
<evidence type="ECO:0000259" key="6">
    <source>
        <dbReference type="Pfam" id="PF02797"/>
    </source>
</evidence>
<name>A0A6N9QVR0_9MICC</name>
<dbReference type="EMBL" id="WMHZ01000003">
    <property type="protein sequence ID" value="NDO77295.1"/>
    <property type="molecule type" value="Genomic_DNA"/>
</dbReference>
<dbReference type="PANTHER" id="PTHR11877:SF46">
    <property type="entry name" value="TYPE III POLYKETIDE SYNTHASE A"/>
    <property type="match status" value="1"/>
</dbReference>
<dbReference type="PIRSF" id="PIRSF000451">
    <property type="entry name" value="PKS_III"/>
    <property type="match status" value="1"/>
</dbReference>
<dbReference type="GO" id="GO:0016747">
    <property type="term" value="F:acyltransferase activity, transferring groups other than amino-acyl groups"/>
    <property type="evidence" value="ECO:0007669"/>
    <property type="project" value="InterPro"/>
</dbReference>
<feature type="active site" description="Acyl-thioester intermediate" evidence="3">
    <location>
        <position position="210"/>
    </location>
</feature>
<comment type="caution">
    <text evidence="7">The sequence shown here is derived from an EMBL/GenBank/DDBJ whole genome shotgun (WGS) entry which is preliminary data.</text>
</comment>
<keyword evidence="2" id="KW-0808">Transferase</keyword>
<evidence type="ECO:0000313" key="7">
    <source>
        <dbReference type="EMBL" id="NDO77295.1"/>
    </source>
</evidence>
<dbReference type="InterPro" id="IPR001099">
    <property type="entry name" value="Chalcone/stilbene_synt_N"/>
</dbReference>
<accession>A0A6N9QVR0</accession>
<evidence type="ECO:0000256" key="1">
    <source>
        <dbReference type="ARBA" id="ARBA00005531"/>
    </source>
</evidence>
<dbReference type="PANTHER" id="PTHR11877">
    <property type="entry name" value="HYDROXYMETHYLGLUTARYL-COA SYNTHASE"/>
    <property type="match status" value="1"/>
</dbReference>
<dbReference type="Proteomes" id="UP000471026">
    <property type="component" value="Unassembled WGS sequence"/>
</dbReference>
<proteinExistence type="inferred from homology"/>
<dbReference type="SUPFAM" id="SSF53901">
    <property type="entry name" value="Thiolase-like"/>
    <property type="match status" value="1"/>
</dbReference>
<sequence length="426" mass="44253">MTVRLLSIETAVPDTVIRQEDVSRLFAEQPGMTRLGTRVVRSAFAGAGVSTRHTVLPELGTAAAATITGDDAAATGSGGEAAGARGPNEASNGRADDGTTSPRALGRDGAERAGDDAAASPFVDPTTRHLRSPGTHARNQLYTEHAKRMFVTAARAALDAAAPGIELADVTHVITVSCTGFFAPGPDVRVTKDLGLPADVKRMHLGFMGCNAAFPALQAAYTACRVDPDAVVLVVCVELCTLHLHVRNDTDTIMGNALFADGAAAAVVTARDVAVAGPTLELVDFETTLAPVGEEELAWSVGDEGFEMILGTYVPRIIDDHVTDALAPLLDRAGLSAERIPLWAVHPGGRSILDKVQGRLALTDEQMAPSRGVLADAGNMSSATILFVLERLLRAGDEGTVAALAFGPGLSIESALLRVRPASETA</sequence>
<evidence type="ECO:0000256" key="2">
    <source>
        <dbReference type="ARBA" id="ARBA00022679"/>
    </source>
</evidence>
<evidence type="ECO:0000313" key="8">
    <source>
        <dbReference type="Proteomes" id="UP000471026"/>
    </source>
</evidence>
<reference evidence="7 8" key="1">
    <citation type="submission" date="2019-11" db="EMBL/GenBank/DDBJ databases">
        <title>Draft genome sequence of Kocuria indica DP-K7, a methyl red degrading Actinobacterium.</title>
        <authorList>
            <person name="Kumaran S."/>
            <person name="Tischler D."/>
            <person name="Ngo A.C.R."/>
            <person name="Schultes F."/>
        </authorList>
    </citation>
    <scope>NUCLEOTIDE SEQUENCE [LARGE SCALE GENOMIC DNA]</scope>
    <source>
        <strain evidence="7 8">DP-K7</strain>
    </source>
</reference>
<dbReference type="GO" id="GO:0030639">
    <property type="term" value="P:polyketide biosynthetic process"/>
    <property type="evidence" value="ECO:0007669"/>
    <property type="project" value="TreeGrafter"/>
</dbReference>
<dbReference type="Pfam" id="PF02797">
    <property type="entry name" value="Chal_sti_synt_C"/>
    <property type="match status" value="1"/>
</dbReference>
<dbReference type="InterPro" id="IPR011141">
    <property type="entry name" value="Polyketide_synthase_type-III"/>
</dbReference>
<dbReference type="AlphaFoldDB" id="A0A6N9QVR0"/>
<evidence type="ECO:0000256" key="3">
    <source>
        <dbReference type="PIRSR" id="PIRSR000451-1"/>
    </source>
</evidence>
<dbReference type="Pfam" id="PF00195">
    <property type="entry name" value="Chal_sti_synt_N"/>
    <property type="match status" value="1"/>
</dbReference>
<evidence type="ECO:0000256" key="4">
    <source>
        <dbReference type="SAM" id="MobiDB-lite"/>
    </source>
</evidence>